<keyword evidence="3" id="KW-1185">Reference proteome</keyword>
<comment type="caution">
    <text evidence="2">The sequence shown here is derived from an EMBL/GenBank/DDBJ whole genome shotgun (WGS) entry which is preliminary data.</text>
</comment>
<keyword evidence="1" id="KW-0732">Signal</keyword>
<sequence length="310" mass="34580">MKSKLIIPVIFICLSAALLLVLTPTGDDDQLTKAKTDLLPDKANLKEDIKSSIGHIAVNIASPAELATSIKSAGGAFSRNILLNTDVDKYITPKDKALALGGIGVDLVYINLFENRSATIVPLNQIRKLSNDLYLSQYFDFESLKKLATTSLTKKEMDSLALMTNVRLNSIEEQMLKPGRAETGIFMIIGAWAEGLFLLTHYAQNSDSKEIIDKVAEQQISFKELLKWLDKFQHIKEVNEILKEIKPLKKEVLSAQIKYEKIGPPINTVDIDGNEISYRQEISIAVIDSTQLSNIARESAKFRNKIFKLN</sequence>
<dbReference type="RefSeq" id="WP_109264772.1">
    <property type="nucleotide sequence ID" value="NZ_QEWP01000009.1"/>
</dbReference>
<protein>
    <submittedName>
        <fullName evidence="2">Uncharacterized protein</fullName>
    </submittedName>
</protein>
<dbReference type="OrthoDB" id="1116284at2"/>
<evidence type="ECO:0000313" key="3">
    <source>
        <dbReference type="Proteomes" id="UP000244956"/>
    </source>
</evidence>
<reference evidence="2 3" key="1">
    <citation type="submission" date="2018-05" db="EMBL/GenBank/DDBJ databases">
        <title>Marinilabilia rubrum sp. nov., isolated from saltern sediment.</title>
        <authorList>
            <person name="Zhang R."/>
        </authorList>
    </citation>
    <scope>NUCLEOTIDE SEQUENCE [LARGE SCALE GENOMIC DNA]</scope>
    <source>
        <strain evidence="2 3">WTE16</strain>
    </source>
</reference>
<feature type="chain" id="PRO_5015514710" evidence="1">
    <location>
        <begin position="27"/>
        <end position="310"/>
    </location>
</feature>
<dbReference type="EMBL" id="QEWP01000009">
    <property type="protein sequence ID" value="PWD99033.1"/>
    <property type="molecule type" value="Genomic_DNA"/>
</dbReference>
<proteinExistence type="predicted"/>
<evidence type="ECO:0000256" key="1">
    <source>
        <dbReference type="SAM" id="SignalP"/>
    </source>
</evidence>
<dbReference type="Proteomes" id="UP000244956">
    <property type="component" value="Unassembled WGS sequence"/>
</dbReference>
<accession>A0A2U2B7L3</accession>
<feature type="signal peptide" evidence="1">
    <location>
        <begin position="1"/>
        <end position="26"/>
    </location>
</feature>
<gene>
    <name evidence="2" type="ORF">DDZ16_12265</name>
</gene>
<evidence type="ECO:0000313" key="2">
    <source>
        <dbReference type="EMBL" id="PWD99033.1"/>
    </source>
</evidence>
<organism evidence="2 3">
    <name type="scientific">Marinilabilia rubra</name>
    <dbReference type="NCBI Taxonomy" id="2162893"/>
    <lineage>
        <taxon>Bacteria</taxon>
        <taxon>Pseudomonadati</taxon>
        <taxon>Bacteroidota</taxon>
        <taxon>Bacteroidia</taxon>
        <taxon>Marinilabiliales</taxon>
        <taxon>Marinilabiliaceae</taxon>
        <taxon>Marinilabilia</taxon>
    </lineage>
</organism>
<name>A0A2U2B7L3_9BACT</name>
<dbReference type="AlphaFoldDB" id="A0A2U2B7L3"/>